<dbReference type="PANTHER" id="PTHR47430">
    <property type="entry name" value="GB|AAC33480.1"/>
    <property type="match status" value="1"/>
</dbReference>
<feature type="compositionally biased region" description="Polar residues" evidence="1">
    <location>
        <begin position="99"/>
        <end position="110"/>
    </location>
</feature>
<reference evidence="5" key="2">
    <citation type="submission" date="2024-07" db="EMBL/GenBank/DDBJ databases">
        <title>Two chromosome-level genome assemblies of Korean endemic species Abeliophyllum distichum and Forsythia ovata (Oleaceae).</title>
        <authorList>
            <person name="Jang H."/>
        </authorList>
    </citation>
    <scope>NUCLEOTIDE SEQUENCE [LARGE SCALE GENOMIC DNA]</scope>
</reference>
<dbReference type="PROSITE" id="PS50090">
    <property type="entry name" value="MYB_LIKE"/>
    <property type="match status" value="3"/>
</dbReference>
<feature type="region of interest" description="Disordered" evidence="1">
    <location>
        <begin position="99"/>
        <end position="144"/>
    </location>
</feature>
<sequence length="458" mass="53109">MEEAQFGREAMAHIRMESGLEIESISVAADMVIQLGRKMEILPGKREKKYKKKSRKTENNEAGGIGILEVVESKQGFEKDKIAEMEQIDGETQDILTQDSVDTEGSVTLDQTRENEVEDGNKGKKKNHKLVENSLKNSKTKKSHKKVRFSSHVEVFPPTHDSNAITGNDEGDNLVRGKRFAREEDEIVEAAVYKYIEEHGLGEEGLKMVLNSKKYPKVKNCWKEIGAVIPYRPYNAVYFRAQILFRRSDTRKWTQEEYEMVRESQKVHGNQWRALADELGKHRWHVKDTWRRIKLPNIKKGHWSQEEYQGLFDLVNSDLQERVFEEKRSKHGMLRDNICWTAISDKLSTRNQANCCLKWYGQLTSPMVPEGIWADVDDYRLLSVLFNLDSSCVEDVDWDNLLNDRSGDVCQKRWNQMVLHIGKHGNKSFAEQVEVLAQRYCPHLLEAREAWDSKPRVP</sequence>
<dbReference type="SUPFAM" id="SSF46689">
    <property type="entry name" value="Homeodomain-like"/>
    <property type="match status" value="1"/>
</dbReference>
<protein>
    <submittedName>
        <fullName evidence="3">DNA-binding protein REB1-like</fullName>
    </submittedName>
</protein>
<feature type="domain" description="Myb-like" evidence="2">
    <location>
        <begin position="295"/>
        <end position="363"/>
    </location>
</feature>
<proteinExistence type="predicted"/>
<dbReference type="Gene3D" id="1.10.10.60">
    <property type="entry name" value="Homeodomain-like"/>
    <property type="match status" value="2"/>
</dbReference>
<dbReference type="EMBL" id="JBFOLJ010000004">
    <property type="protein sequence ID" value="KAL2546051.1"/>
    <property type="molecule type" value="Genomic_DNA"/>
</dbReference>
<evidence type="ECO:0000259" key="2">
    <source>
        <dbReference type="PROSITE" id="PS50090"/>
    </source>
</evidence>
<reference evidence="3" key="1">
    <citation type="submission" date="2024-07" db="EMBL/GenBank/DDBJ databases">
        <title>Two chromosome-level genome assemblies of Korean endemic species Abeliophyllum distichum and Forsythia ovata (Oleaceae).</title>
        <authorList>
            <person name="Mun J.H."/>
        </authorList>
    </citation>
    <scope>NUCLEOTIDE SEQUENCE</scope>
    <source>
        <strain evidence="3">KNKB202402200001</strain>
        <tissue evidence="3">Leaf</tissue>
    </source>
</reference>
<dbReference type="SMART" id="SM00717">
    <property type="entry name" value="SANT"/>
    <property type="match status" value="3"/>
</dbReference>
<dbReference type="AlphaFoldDB" id="A0ABD1W910"/>
<dbReference type="InterPro" id="IPR009057">
    <property type="entry name" value="Homeodomain-like_sf"/>
</dbReference>
<comment type="caution">
    <text evidence="3">The sequence shown here is derived from an EMBL/GenBank/DDBJ whole genome shotgun (WGS) entry which is preliminary data.</text>
</comment>
<dbReference type="Proteomes" id="UP001604277">
    <property type="component" value="Unassembled WGS sequence"/>
</dbReference>
<evidence type="ECO:0000313" key="4">
    <source>
        <dbReference type="EMBL" id="KAL2546227.1"/>
    </source>
</evidence>
<organism evidence="3 5">
    <name type="scientific">Forsythia ovata</name>
    <dbReference type="NCBI Taxonomy" id="205694"/>
    <lineage>
        <taxon>Eukaryota</taxon>
        <taxon>Viridiplantae</taxon>
        <taxon>Streptophyta</taxon>
        <taxon>Embryophyta</taxon>
        <taxon>Tracheophyta</taxon>
        <taxon>Spermatophyta</taxon>
        <taxon>Magnoliopsida</taxon>
        <taxon>eudicotyledons</taxon>
        <taxon>Gunneridae</taxon>
        <taxon>Pentapetalae</taxon>
        <taxon>asterids</taxon>
        <taxon>lamiids</taxon>
        <taxon>Lamiales</taxon>
        <taxon>Oleaceae</taxon>
        <taxon>Forsythieae</taxon>
        <taxon>Forsythia</taxon>
    </lineage>
</organism>
<evidence type="ECO:0000256" key="1">
    <source>
        <dbReference type="SAM" id="MobiDB-lite"/>
    </source>
</evidence>
<name>A0ABD1W910_9LAMI</name>
<feature type="domain" description="Myb-like" evidence="2">
    <location>
        <begin position="365"/>
        <end position="418"/>
    </location>
</feature>
<gene>
    <name evidence="3" type="ORF">Fot_15284</name>
    <name evidence="4" type="ORF">Fot_15460</name>
</gene>
<keyword evidence="5" id="KW-1185">Reference proteome</keyword>
<feature type="compositionally biased region" description="Basic and acidic residues" evidence="1">
    <location>
        <begin position="111"/>
        <end position="122"/>
    </location>
</feature>
<accession>A0ABD1W910</accession>
<evidence type="ECO:0000313" key="3">
    <source>
        <dbReference type="EMBL" id="KAL2546051.1"/>
    </source>
</evidence>
<feature type="domain" description="Myb-like" evidence="2">
    <location>
        <begin position="252"/>
        <end position="294"/>
    </location>
</feature>
<dbReference type="PANTHER" id="PTHR47430:SF4">
    <property type="entry name" value="GB|AAC33480.1"/>
    <property type="match status" value="1"/>
</dbReference>
<evidence type="ECO:0000313" key="5">
    <source>
        <dbReference type="Proteomes" id="UP001604277"/>
    </source>
</evidence>
<dbReference type="InterPro" id="IPR001005">
    <property type="entry name" value="SANT/Myb"/>
</dbReference>
<dbReference type="EMBL" id="JBFOLJ010000004">
    <property type="protein sequence ID" value="KAL2546227.1"/>
    <property type="molecule type" value="Genomic_DNA"/>
</dbReference>
<dbReference type="Pfam" id="PF13921">
    <property type="entry name" value="Myb_DNA-bind_6"/>
    <property type="match status" value="1"/>
</dbReference>